<dbReference type="Proteomes" id="UP000006753">
    <property type="component" value="Unassembled WGS sequence"/>
</dbReference>
<feature type="region of interest" description="Disordered" evidence="1">
    <location>
        <begin position="485"/>
        <end position="560"/>
    </location>
</feature>
<dbReference type="AlphaFoldDB" id="K1X2S8"/>
<feature type="compositionally biased region" description="Low complexity" evidence="1">
    <location>
        <begin position="492"/>
        <end position="501"/>
    </location>
</feature>
<organism evidence="2 3">
    <name type="scientific">Marssonina brunnea f. sp. multigermtubi (strain MB_m1)</name>
    <name type="common">Marssonina leaf spot fungus</name>
    <dbReference type="NCBI Taxonomy" id="1072389"/>
    <lineage>
        <taxon>Eukaryota</taxon>
        <taxon>Fungi</taxon>
        <taxon>Dikarya</taxon>
        <taxon>Ascomycota</taxon>
        <taxon>Pezizomycotina</taxon>
        <taxon>Leotiomycetes</taxon>
        <taxon>Helotiales</taxon>
        <taxon>Drepanopezizaceae</taxon>
        <taxon>Drepanopeziza</taxon>
    </lineage>
</organism>
<dbReference type="RefSeq" id="XP_007294703.1">
    <property type="nucleotide sequence ID" value="XM_007294641.1"/>
</dbReference>
<dbReference type="HOGENOM" id="CLU_015711_1_0_1"/>
<protein>
    <recommendedName>
        <fullName evidence="4">Oxidoreductase-like protein</fullName>
    </recommendedName>
</protein>
<name>K1X2S8_MARBU</name>
<sequence length="622" mass="67667">MIPSIEANSLSDITQIAGNPPKYPRNPTEAKRPPLTLYIARVPGSRDIILTTLKPRLKNVTAEDVASSLYYLHLDTPDDARLLEEDPGITAEEPLSPVANKQFPRKPLPDSARSSFDLVRKPLPESARSSLDLSRQLTVSSQLRRKPVRSESSTLKPSQVHQIDAVNRGPLEPRPSQSEYSIGRKHLPGAENRPLSSSSLSQDRGHPPRTSTDTATSSDLNDGNLEAPDISSDAFSITLIRRDPTSGAQWNIGSVTGTPSPDEAQIRRVKPLARVKKPYFDLSVHLTTPGYGYFRRSQTTGSDSGDNVAGPRATVSMPNKGKSHVHPESNSGFDRQVRMEGSSFWNRSSMQHKRALSDISDNHTITARGRSASGSSPGRAPHIPADIEESQSKGYVFLSPWGGRCKFSTGPGGRSLRCKHSLPGPVSAFNASDTSSSLQSSTTVSELRFNLPSSAIFQGLSPMKKGVDAGRFIIPKLNHIRDKLSSHKIPQSSLPSRPLSSYHASLYPSGDEEPPQLPPRPHSPASSSYSTEDDTAPPIPRRRHPFPYTAKPASEEDEDYGRLDLSIGQEKAGGGIRGKRVKLGKLIIHDEGLKMLDLVVASNMGVWWSVWESQATAAHGGQ</sequence>
<dbReference type="OrthoDB" id="5426191at2759"/>
<feature type="compositionally biased region" description="Polar residues" evidence="1">
    <location>
        <begin position="209"/>
        <end position="221"/>
    </location>
</feature>
<feature type="region of interest" description="Disordered" evidence="1">
    <location>
        <begin position="297"/>
        <end position="334"/>
    </location>
</feature>
<evidence type="ECO:0000313" key="2">
    <source>
        <dbReference type="EMBL" id="EKD15053.1"/>
    </source>
</evidence>
<dbReference type="GeneID" id="18762749"/>
<evidence type="ECO:0008006" key="4">
    <source>
        <dbReference type="Google" id="ProtNLM"/>
    </source>
</evidence>
<keyword evidence="3" id="KW-1185">Reference proteome</keyword>
<dbReference type="InParanoid" id="K1X2S8"/>
<evidence type="ECO:0000256" key="1">
    <source>
        <dbReference type="SAM" id="MobiDB-lite"/>
    </source>
</evidence>
<feature type="region of interest" description="Disordered" evidence="1">
    <location>
        <begin position="90"/>
        <end position="229"/>
    </location>
</feature>
<gene>
    <name evidence="2" type="ORF">MBM_06814</name>
</gene>
<dbReference type="eggNOG" id="ENOG502SD1F">
    <property type="taxonomic scope" value="Eukaryota"/>
</dbReference>
<feature type="compositionally biased region" description="Polar residues" evidence="1">
    <location>
        <begin position="150"/>
        <end position="161"/>
    </location>
</feature>
<feature type="compositionally biased region" description="Polar residues" evidence="1">
    <location>
        <begin position="127"/>
        <end position="142"/>
    </location>
</feature>
<evidence type="ECO:0000313" key="3">
    <source>
        <dbReference type="Proteomes" id="UP000006753"/>
    </source>
</evidence>
<dbReference type="EMBL" id="JH921443">
    <property type="protein sequence ID" value="EKD15053.1"/>
    <property type="molecule type" value="Genomic_DNA"/>
</dbReference>
<dbReference type="KEGG" id="mbe:MBM_06814"/>
<proteinExistence type="predicted"/>
<reference evidence="2 3" key="1">
    <citation type="journal article" date="2012" name="BMC Genomics">
        <title>Sequencing the genome of Marssonina brunnea reveals fungus-poplar co-evolution.</title>
        <authorList>
            <person name="Zhu S."/>
            <person name="Cao Y.-Z."/>
            <person name="Jiang C."/>
            <person name="Tan B.-Y."/>
            <person name="Wang Z."/>
            <person name="Feng S."/>
            <person name="Zhang L."/>
            <person name="Su X.-H."/>
            <person name="Brejova B."/>
            <person name="Vinar T."/>
            <person name="Xu M."/>
            <person name="Wang M.-X."/>
            <person name="Zhang S.-G."/>
            <person name="Huang M.-R."/>
            <person name="Wu R."/>
            <person name="Zhou Y."/>
        </authorList>
    </citation>
    <scope>NUCLEOTIDE SEQUENCE [LARGE SCALE GENOMIC DNA]</scope>
    <source>
        <strain evidence="2 3">MB_m1</strain>
    </source>
</reference>
<dbReference type="OMA" id="TQWNVAT"/>
<accession>K1X2S8</accession>